<dbReference type="PROSITE" id="PS50294">
    <property type="entry name" value="WD_REPEATS_REGION"/>
    <property type="match status" value="3"/>
</dbReference>
<dbReference type="PRINTS" id="PR00320">
    <property type="entry name" value="GPROTEINBRPT"/>
</dbReference>
<dbReference type="Pfam" id="PF00400">
    <property type="entry name" value="WD40"/>
    <property type="match status" value="5"/>
</dbReference>
<dbReference type="InterPro" id="IPR036322">
    <property type="entry name" value="WD40_repeat_dom_sf"/>
</dbReference>
<feature type="region of interest" description="Disordered" evidence="7">
    <location>
        <begin position="1"/>
        <end position="20"/>
    </location>
</feature>
<feature type="repeat" description="WD" evidence="5">
    <location>
        <begin position="361"/>
        <end position="393"/>
    </location>
</feature>
<dbReference type="Gene3D" id="2.130.10.10">
    <property type="entry name" value="YVTN repeat-like/Quinoprotein amine dehydrogenase"/>
    <property type="match status" value="2"/>
</dbReference>
<feature type="compositionally biased region" description="Basic and acidic residues" evidence="7">
    <location>
        <begin position="422"/>
        <end position="433"/>
    </location>
</feature>
<dbReference type="InterPro" id="IPR015943">
    <property type="entry name" value="WD40/YVTN_repeat-like_dom_sf"/>
</dbReference>
<feature type="repeat" description="WD" evidence="5">
    <location>
        <begin position="163"/>
        <end position="204"/>
    </location>
</feature>
<dbReference type="SUPFAM" id="SSF50978">
    <property type="entry name" value="WD40 repeat-like"/>
    <property type="match status" value="1"/>
</dbReference>
<name>A0ABR0K6A6_9EURO</name>
<dbReference type="PANTHER" id="PTHR22836">
    <property type="entry name" value="WD40 REPEAT PROTEIN"/>
    <property type="match status" value="1"/>
</dbReference>
<evidence type="ECO:0000256" key="1">
    <source>
        <dbReference type="ARBA" id="ARBA00022574"/>
    </source>
</evidence>
<evidence type="ECO:0000256" key="3">
    <source>
        <dbReference type="ARBA" id="ARBA00025498"/>
    </source>
</evidence>
<gene>
    <name evidence="8" type="primary">PFS2</name>
    <name evidence="8" type="ORF">LTR24_006689</name>
</gene>
<accession>A0ABR0K6A6</accession>
<feature type="region of interest" description="Disordered" evidence="7">
    <location>
        <begin position="523"/>
        <end position="542"/>
    </location>
</feature>
<evidence type="ECO:0000256" key="2">
    <source>
        <dbReference type="ARBA" id="ARBA00022737"/>
    </source>
</evidence>
<feature type="compositionally biased region" description="Gly residues" evidence="7">
    <location>
        <begin position="585"/>
        <end position="600"/>
    </location>
</feature>
<comment type="caution">
    <text evidence="8">The sequence shown here is derived from an EMBL/GenBank/DDBJ whole genome shotgun (WGS) entry which is preliminary data.</text>
</comment>
<dbReference type="SMART" id="SM00320">
    <property type="entry name" value="WD40"/>
    <property type="match status" value="6"/>
</dbReference>
<feature type="compositionally biased region" description="Polar residues" evidence="7">
    <location>
        <begin position="523"/>
        <end position="537"/>
    </location>
</feature>
<dbReference type="InterPro" id="IPR045245">
    <property type="entry name" value="Pfs2-like"/>
</dbReference>
<evidence type="ECO:0000313" key="8">
    <source>
        <dbReference type="EMBL" id="KAK5087498.1"/>
    </source>
</evidence>
<feature type="compositionally biased region" description="Polar residues" evidence="7">
    <location>
        <begin position="447"/>
        <end position="457"/>
    </location>
</feature>
<reference evidence="8 9" key="1">
    <citation type="submission" date="2023-08" db="EMBL/GenBank/DDBJ databases">
        <title>Black Yeasts Isolated from many extreme environments.</title>
        <authorList>
            <person name="Coleine C."/>
            <person name="Stajich J.E."/>
            <person name="Selbmann L."/>
        </authorList>
    </citation>
    <scope>NUCLEOTIDE SEQUENCE [LARGE SCALE GENOMIC DNA]</scope>
    <source>
        <strain evidence="8 9">CCFEE 5885</strain>
    </source>
</reference>
<dbReference type="Proteomes" id="UP001345013">
    <property type="component" value="Unassembled WGS sequence"/>
</dbReference>
<evidence type="ECO:0000256" key="6">
    <source>
        <dbReference type="RuleBase" id="RU369034"/>
    </source>
</evidence>
<proteinExistence type="predicted"/>
<comment type="subcellular location">
    <subcellularLocation>
        <location evidence="6">Nucleus</location>
    </subcellularLocation>
</comment>
<feature type="region of interest" description="Disordered" evidence="7">
    <location>
        <begin position="414"/>
        <end position="475"/>
    </location>
</feature>
<evidence type="ECO:0000313" key="9">
    <source>
        <dbReference type="Proteomes" id="UP001345013"/>
    </source>
</evidence>
<sequence>MAGYGDDFDGGFRKRRPRPVTDYGSSMVHWMRQRRQPWKGSSHYEQERPSISYVLDMLPPLARLDNPAESIPTRFLHQSLGKSKKPVTIVRWMPEGRRLLAGVHNGEFMLWNGMSFNFETVTAMGSSSLRTAEWSNKQDWLVAANDEGTIFYLQSTLNLTHQFKAHDSPIRDVAFSPTDTKFVTASDDNTLKIWDFTSSTNESTFKDHGWDVKAVDWHPQKGLVVSGSKDHSVRLWDPRTCRNLTTLHGHKNAISTVSFSRLRPQLLGTAARDGQSRIFDLRMMRDVAILRGHEKGVTSLCWHPIHPSIVATGGEDGALHSYLLTEPNTPQGITTATVSPYNTSDPRSAPAQSIYPAHKVTYAHESSIWSLDWHPLGHILATGSNDHYVRFWSRSQPDDPTNCFKDKYHLGEEGAEAQGTYSRKDQARQAREQEEQEAEDEAEGLEDQTNANRNQFNIPGLPGLPGLAMPSAPVPGATSVAPTNLPGMHSEFAMRGGPAPSGQLPPPPIPGMDPTQLARFMQTQVQHQGRPGSSSGVPMSYPPPPLPGANGLPPNVDFSKLQLPAGFLPPPPPQGSGPPPMSGIPGLGGDSGIPGLGPPGLGASNDPRLSNGGAVRSRAPLPDQQNSFKAEQAQGRYRLARSGLSAVVHICILSFDLQLYHMALYIDILFLCCLPVNKRFRLNILNPDSQFSVLAHSGQEPSTIIRSCPVYTEHNVSVPRAPPQYVLAIDVPEEDVSIFTS</sequence>
<feature type="repeat" description="WD" evidence="5">
    <location>
        <begin position="247"/>
        <end position="289"/>
    </location>
</feature>
<dbReference type="EMBL" id="JAVRRG010000089">
    <property type="protein sequence ID" value="KAK5087498.1"/>
    <property type="molecule type" value="Genomic_DNA"/>
</dbReference>
<keyword evidence="2" id="KW-0677">Repeat</keyword>
<feature type="repeat" description="WD" evidence="5">
    <location>
        <begin position="205"/>
        <end position="246"/>
    </location>
</feature>
<protein>
    <recommendedName>
        <fullName evidence="4 6">Polyadenylation factor subunit 2</fullName>
    </recommendedName>
</protein>
<feature type="compositionally biased region" description="Acidic residues" evidence="7">
    <location>
        <begin position="434"/>
        <end position="446"/>
    </location>
</feature>
<keyword evidence="6" id="KW-0539">Nucleus</keyword>
<dbReference type="InterPro" id="IPR020472">
    <property type="entry name" value="WD40_PAC1"/>
</dbReference>
<dbReference type="InterPro" id="IPR001680">
    <property type="entry name" value="WD40_rpt"/>
</dbReference>
<keyword evidence="9" id="KW-1185">Reference proteome</keyword>
<dbReference type="PANTHER" id="PTHR22836:SF0">
    <property type="entry name" value="PRE-MRNA 3' END PROCESSING PROTEIN WDR33"/>
    <property type="match status" value="1"/>
</dbReference>
<evidence type="ECO:0000256" key="7">
    <source>
        <dbReference type="SAM" id="MobiDB-lite"/>
    </source>
</evidence>
<organism evidence="8 9">
    <name type="scientific">Lithohypha guttulata</name>
    <dbReference type="NCBI Taxonomy" id="1690604"/>
    <lineage>
        <taxon>Eukaryota</taxon>
        <taxon>Fungi</taxon>
        <taxon>Dikarya</taxon>
        <taxon>Ascomycota</taxon>
        <taxon>Pezizomycotina</taxon>
        <taxon>Eurotiomycetes</taxon>
        <taxon>Chaetothyriomycetidae</taxon>
        <taxon>Chaetothyriales</taxon>
        <taxon>Trichomeriaceae</taxon>
        <taxon>Lithohypha</taxon>
    </lineage>
</organism>
<evidence type="ECO:0000256" key="5">
    <source>
        <dbReference type="PROSITE-ProRule" id="PRU00221"/>
    </source>
</evidence>
<keyword evidence="1 5" id="KW-0853">WD repeat</keyword>
<dbReference type="CDD" id="cd00200">
    <property type="entry name" value="WD40"/>
    <property type="match status" value="1"/>
</dbReference>
<keyword evidence="6" id="KW-0507">mRNA processing</keyword>
<comment type="function">
    <text evidence="3">Required for 3'-end cleavage and polyadenylation of pre-mRNAs. Also involved in chromosome segregation where it has a role in chromosome attachment to the mitotic spindle.</text>
</comment>
<feature type="compositionally biased region" description="Pro residues" evidence="7">
    <location>
        <begin position="567"/>
        <end position="582"/>
    </location>
</feature>
<evidence type="ECO:0000256" key="4">
    <source>
        <dbReference type="ARBA" id="ARBA00026154"/>
    </source>
</evidence>
<feature type="region of interest" description="Disordered" evidence="7">
    <location>
        <begin position="565"/>
        <end position="627"/>
    </location>
</feature>
<dbReference type="PROSITE" id="PS50082">
    <property type="entry name" value="WD_REPEATS_2"/>
    <property type="match status" value="4"/>
</dbReference>